<reference evidence="1" key="1">
    <citation type="submission" date="2022-03" db="EMBL/GenBank/DDBJ databases">
        <title>Genomic analyses of argali, domestic sheep and their hybrids provide insights into chromosomal evolution, heterosis and genetic basis of agronomic traits.</title>
        <authorList>
            <person name="Li M."/>
        </authorList>
    </citation>
    <scope>NUCLEOTIDE SEQUENCE</scope>
    <source>
        <strain evidence="1">F1 hybrid</strain>
    </source>
</reference>
<sequence length="146" mass="15916">MQPSELVMNPKQVFLSVLLFGVAGLLLFMYLQVCIEEQHPVHGGFLSRCLSLMAETPMGDPSLLLSLVIAVSKKRLLAPLVSTSVTENELIHPAMSSATVPVSMDINIRTSQPNLPLAHRKYGLIIGSFVPIKEVGIVELILQKKA</sequence>
<comment type="caution">
    <text evidence="1">The sequence shown here is derived from an EMBL/GenBank/DDBJ whole genome shotgun (WGS) entry which is preliminary data.</text>
</comment>
<gene>
    <name evidence="1" type="ORF">MJG53_015925</name>
</gene>
<dbReference type="Proteomes" id="UP001057279">
    <property type="component" value="Linkage Group LG19"/>
</dbReference>
<accession>A0ACB9UCS2</accession>
<keyword evidence="2" id="KW-1185">Reference proteome</keyword>
<evidence type="ECO:0000313" key="1">
    <source>
        <dbReference type="EMBL" id="KAI4564913.1"/>
    </source>
</evidence>
<name>A0ACB9UCS2_9CETA</name>
<proteinExistence type="predicted"/>
<organism evidence="1 2">
    <name type="scientific">Ovis ammon polii x Ovis aries</name>
    <dbReference type="NCBI Taxonomy" id="2918886"/>
    <lineage>
        <taxon>Eukaryota</taxon>
        <taxon>Metazoa</taxon>
        <taxon>Chordata</taxon>
        <taxon>Craniata</taxon>
        <taxon>Vertebrata</taxon>
        <taxon>Euteleostomi</taxon>
        <taxon>Mammalia</taxon>
        <taxon>Eutheria</taxon>
        <taxon>Laurasiatheria</taxon>
        <taxon>Artiodactyla</taxon>
        <taxon>Ruminantia</taxon>
        <taxon>Pecora</taxon>
        <taxon>Bovidae</taxon>
        <taxon>Caprinae</taxon>
        <taxon>Ovis</taxon>
    </lineage>
</organism>
<evidence type="ECO:0000313" key="2">
    <source>
        <dbReference type="Proteomes" id="UP001057279"/>
    </source>
</evidence>
<dbReference type="EMBL" id="CM043044">
    <property type="protein sequence ID" value="KAI4564913.1"/>
    <property type="molecule type" value="Genomic_DNA"/>
</dbReference>
<protein>
    <submittedName>
        <fullName evidence="1">Uncharacterized protein</fullName>
    </submittedName>
</protein>